<dbReference type="STRING" id="1770053.SAMN05216551_10991"/>
<dbReference type="InterPro" id="IPR002539">
    <property type="entry name" value="MaoC-like_dom"/>
</dbReference>
<dbReference type="CDD" id="cd03454">
    <property type="entry name" value="YdeM"/>
    <property type="match status" value="1"/>
</dbReference>
<dbReference type="PANTHER" id="PTHR43664:SF1">
    <property type="entry name" value="BETA-METHYLMALYL-COA DEHYDRATASE"/>
    <property type="match status" value="1"/>
</dbReference>
<dbReference type="Gene3D" id="3.10.129.10">
    <property type="entry name" value="Hotdog Thioesterase"/>
    <property type="match status" value="1"/>
</dbReference>
<protein>
    <submittedName>
        <fullName evidence="2">Acyl dehydratase</fullName>
    </submittedName>
</protein>
<dbReference type="EMBL" id="FNLO01000009">
    <property type="protein sequence ID" value="SDV49735.1"/>
    <property type="molecule type" value="Genomic_DNA"/>
</dbReference>
<name>A0A1H2PS44_9BURK</name>
<dbReference type="Proteomes" id="UP000243719">
    <property type="component" value="Unassembled WGS sequence"/>
</dbReference>
<proteinExistence type="predicted"/>
<dbReference type="OrthoDB" id="5298629at2"/>
<dbReference type="RefSeq" id="WP_091910176.1">
    <property type="nucleotide sequence ID" value="NZ_FNLO01000009.1"/>
</dbReference>
<gene>
    <name evidence="2" type="ORF">SAMN05216551_10991</name>
</gene>
<organism evidence="2 3">
    <name type="scientific">Chitinasiproducens palmae</name>
    <dbReference type="NCBI Taxonomy" id="1770053"/>
    <lineage>
        <taxon>Bacteria</taxon>
        <taxon>Pseudomonadati</taxon>
        <taxon>Pseudomonadota</taxon>
        <taxon>Betaproteobacteria</taxon>
        <taxon>Burkholderiales</taxon>
        <taxon>Burkholderiaceae</taxon>
        <taxon>Chitinasiproducens</taxon>
    </lineage>
</organism>
<dbReference type="InterPro" id="IPR052342">
    <property type="entry name" value="MCH/BMMD"/>
</dbReference>
<dbReference type="Pfam" id="PF01575">
    <property type="entry name" value="MaoC_dehydratas"/>
    <property type="match status" value="1"/>
</dbReference>
<accession>A0A1H2PS44</accession>
<sequence>MKFAEFEVGQTIVAGPREVDAAEIVAFARQYDPQPFHVDPERAAGGRWGGLIASGWMTCGIAMRLACDAALDGSESFGSPGLDYLKWSAPVRAGDALTLTATVLEKRRSSSQPTLGVLRWRWLVSNGRETVLDLVATSFFDLSGDA</sequence>
<reference evidence="3" key="1">
    <citation type="submission" date="2016-09" db="EMBL/GenBank/DDBJ databases">
        <authorList>
            <person name="Varghese N."/>
            <person name="Submissions S."/>
        </authorList>
    </citation>
    <scope>NUCLEOTIDE SEQUENCE [LARGE SCALE GENOMIC DNA]</scope>
    <source>
        <strain evidence="3">JS23</strain>
    </source>
</reference>
<dbReference type="AlphaFoldDB" id="A0A1H2PS44"/>
<feature type="domain" description="MaoC-like" evidence="1">
    <location>
        <begin position="8"/>
        <end position="110"/>
    </location>
</feature>
<dbReference type="SUPFAM" id="SSF54637">
    <property type="entry name" value="Thioesterase/thiol ester dehydrase-isomerase"/>
    <property type="match status" value="1"/>
</dbReference>
<evidence type="ECO:0000313" key="2">
    <source>
        <dbReference type="EMBL" id="SDV49735.1"/>
    </source>
</evidence>
<evidence type="ECO:0000259" key="1">
    <source>
        <dbReference type="Pfam" id="PF01575"/>
    </source>
</evidence>
<keyword evidence="3" id="KW-1185">Reference proteome</keyword>
<dbReference type="InterPro" id="IPR029069">
    <property type="entry name" value="HotDog_dom_sf"/>
</dbReference>
<evidence type="ECO:0000313" key="3">
    <source>
        <dbReference type="Proteomes" id="UP000243719"/>
    </source>
</evidence>
<dbReference type="PANTHER" id="PTHR43664">
    <property type="entry name" value="MONOAMINE OXIDASE-RELATED"/>
    <property type="match status" value="1"/>
</dbReference>